<sequence>GRRRLPGVGRGVRAPVRDPLAGAPRRPRRAAGDRRAGCGPGSCPPSRGGGGLHRGPVAPGAGGTAAGPRRPGGPDRPPPRRRRCRGASRPLLGGPHRGQRRPWPGHRGGRCYPGVPPPV</sequence>
<proteinExistence type="predicted"/>
<accession>A0A6J4JDW7</accession>
<reference evidence="2" key="1">
    <citation type="submission" date="2020-02" db="EMBL/GenBank/DDBJ databases">
        <authorList>
            <person name="Meier V. D."/>
        </authorList>
    </citation>
    <scope>NUCLEOTIDE SEQUENCE</scope>
    <source>
        <strain evidence="2">AVDCRST_MAG10</strain>
    </source>
</reference>
<feature type="non-terminal residue" evidence="2">
    <location>
        <position position="1"/>
    </location>
</feature>
<gene>
    <name evidence="2" type="ORF">AVDCRST_MAG10-3444</name>
</gene>
<feature type="region of interest" description="Disordered" evidence="1">
    <location>
        <begin position="1"/>
        <end position="119"/>
    </location>
</feature>
<feature type="compositionally biased region" description="Low complexity" evidence="1">
    <location>
        <begin position="11"/>
        <end position="24"/>
    </location>
</feature>
<feature type="non-terminal residue" evidence="2">
    <location>
        <position position="119"/>
    </location>
</feature>
<feature type="compositionally biased region" description="Basic residues" evidence="1">
    <location>
        <begin position="97"/>
        <end position="109"/>
    </location>
</feature>
<keyword evidence="2" id="KW-0418">Kinase</keyword>
<evidence type="ECO:0000313" key="2">
    <source>
        <dbReference type="EMBL" id="CAA9273644.1"/>
    </source>
</evidence>
<dbReference type="EC" id="2.7.4.8" evidence="2"/>
<keyword evidence="2" id="KW-0808">Transferase</keyword>
<name>A0A6J4JDW7_9ACTN</name>
<dbReference type="AlphaFoldDB" id="A0A6J4JDW7"/>
<evidence type="ECO:0000256" key="1">
    <source>
        <dbReference type="SAM" id="MobiDB-lite"/>
    </source>
</evidence>
<organism evidence="2">
    <name type="scientific">uncultured Acidimicrobiales bacterium</name>
    <dbReference type="NCBI Taxonomy" id="310071"/>
    <lineage>
        <taxon>Bacteria</taxon>
        <taxon>Bacillati</taxon>
        <taxon>Actinomycetota</taxon>
        <taxon>Acidimicrobiia</taxon>
        <taxon>Acidimicrobiales</taxon>
        <taxon>environmental samples</taxon>
    </lineage>
</organism>
<dbReference type="EMBL" id="CADCTB010000208">
    <property type="protein sequence ID" value="CAA9273644.1"/>
    <property type="molecule type" value="Genomic_DNA"/>
</dbReference>
<dbReference type="GO" id="GO:0004385">
    <property type="term" value="F:GMP kinase activity"/>
    <property type="evidence" value="ECO:0007669"/>
    <property type="project" value="UniProtKB-EC"/>
</dbReference>
<protein>
    <submittedName>
        <fullName evidence="2">Guanylate kinase</fullName>
        <ecNumber evidence="2">2.7.4.8</ecNumber>
    </submittedName>
</protein>